<protein>
    <recommendedName>
        <fullName evidence="3">histidine kinase</fullName>
        <ecNumber evidence="3">2.7.13.3</ecNumber>
    </recommendedName>
</protein>
<evidence type="ECO:0000259" key="14">
    <source>
        <dbReference type="PROSITE" id="PS50885"/>
    </source>
</evidence>
<dbReference type="SUPFAM" id="SSF55874">
    <property type="entry name" value="ATPase domain of HSP90 chaperone/DNA topoisomerase II/histidine kinase"/>
    <property type="match status" value="1"/>
</dbReference>
<evidence type="ECO:0000259" key="13">
    <source>
        <dbReference type="PROSITE" id="PS50109"/>
    </source>
</evidence>
<dbReference type="Proteomes" id="UP000032679">
    <property type="component" value="Unassembled WGS sequence"/>
</dbReference>
<feature type="domain" description="Histidine kinase" evidence="13">
    <location>
        <begin position="245"/>
        <end position="463"/>
    </location>
</feature>
<dbReference type="InterPro" id="IPR004358">
    <property type="entry name" value="Sig_transdc_His_kin-like_C"/>
</dbReference>
<dbReference type="Pfam" id="PF02518">
    <property type="entry name" value="HATPase_c"/>
    <property type="match status" value="1"/>
</dbReference>
<keyword evidence="10 12" id="KW-0472">Membrane</keyword>
<keyword evidence="9" id="KW-0902">Two-component regulatory system</keyword>
<evidence type="ECO:0000313" key="15">
    <source>
        <dbReference type="EMBL" id="GAN53514.1"/>
    </source>
</evidence>
<evidence type="ECO:0000256" key="8">
    <source>
        <dbReference type="ARBA" id="ARBA00022989"/>
    </source>
</evidence>
<dbReference type="Gene3D" id="1.10.287.130">
    <property type="match status" value="1"/>
</dbReference>
<evidence type="ECO:0000256" key="10">
    <source>
        <dbReference type="ARBA" id="ARBA00023136"/>
    </source>
</evidence>
<feature type="region of interest" description="Disordered" evidence="11">
    <location>
        <begin position="463"/>
        <end position="494"/>
    </location>
</feature>
<dbReference type="PRINTS" id="PR00344">
    <property type="entry name" value="BCTRLSENSOR"/>
</dbReference>
<reference evidence="15 16" key="1">
    <citation type="submission" date="2012-10" db="EMBL/GenBank/DDBJ databases">
        <title>Genome sequencing of Tanticharoenia sakaeratensis NBRC 103193.</title>
        <authorList>
            <person name="Azuma Y."/>
            <person name="Hadano H."/>
            <person name="Hirakawa H."/>
            <person name="Matsushita K."/>
        </authorList>
    </citation>
    <scope>NUCLEOTIDE SEQUENCE [LARGE SCALE GENOMIC DNA]</scope>
    <source>
        <strain evidence="15 16">NBRC 103193</strain>
    </source>
</reference>
<organism evidence="15 16">
    <name type="scientific">Tanticharoenia sakaeratensis NBRC 103193</name>
    <dbReference type="NCBI Taxonomy" id="1231623"/>
    <lineage>
        <taxon>Bacteria</taxon>
        <taxon>Pseudomonadati</taxon>
        <taxon>Pseudomonadota</taxon>
        <taxon>Alphaproteobacteria</taxon>
        <taxon>Acetobacterales</taxon>
        <taxon>Acetobacteraceae</taxon>
        <taxon>Tanticharoenia</taxon>
    </lineage>
</organism>
<dbReference type="PROSITE" id="PS50885">
    <property type="entry name" value="HAMP"/>
    <property type="match status" value="1"/>
</dbReference>
<dbReference type="InterPro" id="IPR005467">
    <property type="entry name" value="His_kinase_dom"/>
</dbReference>
<dbReference type="SMART" id="SM00304">
    <property type="entry name" value="HAMP"/>
    <property type="match status" value="1"/>
</dbReference>
<dbReference type="InterPro" id="IPR003661">
    <property type="entry name" value="HisK_dim/P_dom"/>
</dbReference>
<dbReference type="InterPro" id="IPR036890">
    <property type="entry name" value="HATPase_C_sf"/>
</dbReference>
<dbReference type="STRING" id="1231623.Tasa_010_061"/>
<dbReference type="GO" id="GO:0000155">
    <property type="term" value="F:phosphorelay sensor kinase activity"/>
    <property type="evidence" value="ECO:0007669"/>
    <property type="project" value="InterPro"/>
</dbReference>
<evidence type="ECO:0000256" key="3">
    <source>
        <dbReference type="ARBA" id="ARBA00012438"/>
    </source>
</evidence>
<comment type="subcellular location">
    <subcellularLocation>
        <location evidence="2">Membrane</location>
    </subcellularLocation>
</comment>
<dbReference type="EMBL" id="BALE01000010">
    <property type="protein sequence ID" value="GAN53514.1"/>
    <property type="molecule type" value="Genomic_DNA"/>
</dbReference>
<keyword evidence="7 15" id="KW-0418">Kinase</keyword>
<accession>A0A0D6MIN0</accession>
<dbReference type="PROSITE" id="PS50109">
    <property type="entry name" value="HIS_KIN"/>
    <property type="match status" value="1"/>
</dbReference>
<dbReference type="SUPFAM" id="SSF47384">
    <property type="entry name" value="Homodimeric domain of signal transducing histidine kinase"/>
    <property type="match status" value="1"/>
</dbReference>
<dbReference type="SMART" id="SM00387">
    <property type="entry name" value="HATPase_c"/>
    <property type="match status" value="1"/>
</dbReference>
<evidence type="ECO:0000256" key="9">
    <source>
        <dbReference type="ARBA" id="ARBA00023012"/>
    </source>
</evidence>
<dbReference type="SMART" id="SM00388">
    <property type="entry name" value="HisKA"/>
    <property type="match status" value="1"/>
</dbReference>
<keyword evidence="6 12" id="KW-0812">Transmembrane</keyword>
<keyword evidence="8 12" id="KW-1133">Transmembrane helix</keyword>
<sequence>MMRTIVAFVRLRLRSAGLSFSLAYGLLYALSSALFLSFLWWRTTGLMERQVEQAVDADYHALAEHWVQDGLPGLVLAIQDRLEQNVDDDAIYLLVAPDGRKIEGNLVSWPRNVTRTDVNYERAILRDGVKATSLLHAYDLPGGCRIIVGRDIRGRAILRPLLADTLVWSWVMVTLLAVGGALVVRGIFKRIVSSIARTTAAITHGDMAQRVPLMGNEVDLVAVVVNEMLDRIVRLMDGVRQVSNAIAHDLRTPISRARAQLEDAALNCHTTDELRGAIERAVSDLDHVTAVFEALMRIAQIEAGARRAAFETFDLATVLTDIGELYSAAAEDAHLTLTTALPGEQQFYGDQRMIQQAVANMLDNAIKFSPQASTITLSCAVDSKSAPQRRVTIAVSDEGIGMNESDLARASERFFRAETARNTPGAGLGLSLVQAIAQLHGGHLELSRRNPGLRVALVLPLATKPPPRTDRNSMTQDSSASHLSATPVLVSGSA</sequence>
<keyword evidence="4" id="KW-0597">Phosphoprotein</keyword>
<dbReference type="CDD" id="cd00082">
    <property type="entry name" value="HisKA"/>
    <property type="match status" value="1"/>
</dbReference>
<feature type="transmembrane region" description="Helical" evidence="12">
    <location>
        <begin position="167"/>
        <end position="188"/>
    </location>
</feature>
<proteinExistence type="predicted"/>
<feature type="transmembrane region" description="Helical" evidence="12">
    <location>
        <begin position="21"/>
        <end position="41"/>
    </location>
</feature>
<dbReference type="EC" id="2.7.13.3" evidence="3"/>
<evidence type="ECO:0000256" key="7">
    <source>
        <dbReference type="ARBA" id="ARBA00022777"/>
    </source>
</evidence>
<evidence type="ECO:0000256" key="2">
    <source>
        <dbReference type="ARBA" id="ARBA00004370"/>
    </source>
</evidence>
<evidence type="ECO:0000256" key="4">
    <source>
        <dbReference type="ARBA" id="ARBA00022553"/>
    </source>
</evidence>
<name>A0A0D6MIN0_9PROT</name>
<feature type="compositionally biased region" description="Polar residues" evidence="11">
    <location>
        <begin position="472"/>
        <end position="484"/>
    </location>
</feature>
<evidence type="ECO:0000256" key="11">
    <source>
        <dbReference type="SAM" id="MobiDB-lite"/>
    </source>
</evidence>
<dbReference type="RefSeq" id="WP_084712062.1">
    <property type="nucleotide sequence ID" value="NZ_BALE01000010.1"/>
</dbReference>
<dbReference type="GO" id="GO:0005886">
    <property type="term" value="C:plasma membrane"/>
    <property type="evidence" value="ECO:0007669"/>
    <property type="project" value="TreeGrafter"/>
</dbReference>
<dbReference type="InterPro" id="IPR003660">
    <property type="entry name" value="HAMP_dom"/>
</dbReference>
<dbReference type="AlphaFoldDB" id="A0A0D6MIN0"/>
<dbReference type="Gene3D" id="3.30.565.10">
    <property type="entry name" value="Histidine kinase-like ATPase, C-terminal domain"/>
    <property type="match status" value="1"/>
</dbReference>
<dbReference type="PANTHER" id="PTHR45436:SF8">
    <property type="entry name" value="HISTIDINE KINASE"/>
    <property type="match status" value="1"/>
</dbReference>
<keyword evidence="5" id="KW-0808">Transferase</keyword>
<dbReference type="InterPro" id="IPR050428">
    <property type="entry name" value="TCS_sensor_his_kinase"/>
</dbReference>
<gene>
    <name evidence="15" type="ORF">Tasa_010_061</name>
</gene>
<comment type="catalytic activity">
    <reaction evidence="1">
        <text>ATP + protein L-histidine = ADP + protein N-phospho-L-histidine.</text>
        <dbReference type="EC" id="2.7.13.3"/>
    </reaction>
</comment>
<dbReference type="CDD" id="cd00075">
    <property type="entry name" value="HATPase"/>
    <property type="match status" value="1"/>
</dbReference>
<evidence type="ECO:0000256" key="12">
    <source>
        <dbReference type="SAM" id="Phobius"/>
    </source>
</evidence>
<dbReference type="OrthoDB" id="9815202at2"/>
<keyword evidence="16" id="KW-1185">Reference proteome</keyword>
<dbReference type="InterPro" id="IPR003594">
    <property type="entry name" value="HATPase_dom"/>
</dbReference>
<evidence type="ECO:0000256" key="5">
    <source>
        <dbReference type="ARBA" id="ARBA00022679"/>
    </source>
</evidence>
<evidence type="ECO:0000256" key="1">
    <source>
        <dbReference type="ARBA" id="ARBA00000085"/>
    </source>
</evidence>
<dbReference type="PANTHER" id="PTHR45436">
    <property type="entry name" value="SENSOR HISTIDINE KINASE YKOH"/>
    <property type="match status" value="1"/>
</dbReference>
<feature type="domain" description="HAMP" evidence="14">
    <location>
        <begin position="186"/>
        <end position="237"/>
    </location>
</feature>
<comment type="caution">
    <text evidence="15">The sequence shown here is derived from an EMBL/GenBank/DDBJ whole genome shotgun (WGS) entry which is preliminary data.</text>
</comment>
<evidence type="ECO:0000256" key="6">
    <source>
        <dbReference type="ARBA" id="ARBA00022692"/>
    </source>
</evidence>
<dbReference type="InterPro" id="IPR036097">
    <property type="entry name" value="HisK_dim/P_sf"/>
</dbReference>
<evidence type="ECO:0000313" key="16">
    <source>
        <dbReference type="Proteomes" id="UP000032679"/>
    </source>
</evidence>